<dbReference type="Proteomes" id="UP000552615">
    <property type="component" value="Unassembled WGS sequence"/>
</dbReference>
<gene>
    <name evidence="3" type="ORF">HHL20_04780</name>
</gene>
<proteinExistence type="predicted"/>
<dbReference type="RefSeq" id="WP_169230033.1">
    <property type="nucleotide sequence ID" value="NZ_JABBGF010000001.1"/>
</dbReference>
<evidence type="ECO:0000313" key="4">
    <source>
        <dbReference type="Proteomes" id="UP000552615"/>
    </source>
</evidence>
<dbReference type="AlphaFoldDB" id="A0A7Y0A4Q9"/>
<evidence type="ECO:0000313" key="3">
    <source>
        <dbReference type="EMBL" id="NML56655.1"/>
    </source>
</evidence>
<evidence type="ECO:0000256" key="1">
    <source>
        <dbReference type="SAM" id="SignalP"/>
    </source>
</evidence>
<keyword evidence="4" id="KW-1185">Reference proteome</keyword>
<organism evidence="3 4">
    <name type="scientific">Chryseobacterium cheonjiense</name>
    <dbReference type="NCBI Taxonomy" id="2728845"/>
    <lineage>
        <taxon>Bacteria</taxon>
        <taxon>Pseudomonadati</taxon>
        <taxon>Bacteroidota</taxon>
        <taxon>Flavobacteriia</taxon>
        <taxon>Flavobacteriales</taxon>
        <taxon>Weeksellaceae</taxon>
        <taxon>Chryseobacterium group</taxon>
        <taxon>Chryseobacterium</taxon>
    </lineage>
</organism>
<feature type="signal peptide" evidence="1">
    <location>
        <begin position="1"/>
        <end position="20"/>
    </location>
</feature>
<feature type="domain" description="DUF5977" evidence="2">
    <location>
        <begin position="1059"/>
        <end position="1125"/>
    </location>
</feature>
<keyword evidence="1" id="KW-0732">Signal</keyword>
<reference evidence="3 4" key="1">
    <citation type="submission" date="2020-04" db="EMBL/GenBank/DDBJ databases">
        <title>Chryseobacterium sp. RJ-7-14 sp. nov., isolated from Jeju soil.</title>
        <authorList>
            <person name="Dahal R.H."/>
            <person name="Chaudhary D.K."/>
        </authorList>
    </citation>
    <scope>NUCLEOTIDE SEQUENCE [LARGE SCALE GENOMIC DNA]</scope>
    <source>
        <strain evidence="3 4">RJ-7-14</strain>
    </source>
</reference>
<name>A0A7Y0A4Q9_9FLAO</name>
<dbReference type="Pfam" id="PF19404">
    <property type="entry name" value="DUF5977"/>
    <property type="match status" value="1"/>
</dbReference>
<dbReference type="EMBL" id="JABBGF010000001">
    <property type="protein sequence ID" value="NML56655.1"/>
    <property type="molecule type" value="Genomic_DNA"/>
</dbReference>
<dbReference type="InterPro" id="IPR046020">
    <property type="entry name" value="DUF5977"/>
</dbReference>
<feature type="chain" id="PRO_5030547381" description="DUF5977 domain-containing protein" evidence="1">
    <location>
        <begin position="21"/>
        <end position="1229"/>
    </location>
</feature>
<comment type="caution">
    <text evidence="3">The sequence shown here is derived from an EMBL/GenBank/DDBJ whole genome shotgun (WGS) entry which is preliminary data.</text>
</comment>
<protein>
    <recommendedName>
        <fullName evidence="2">DUF5977 domain-containing protein</fullName>
    </recommendedName>
</protein>
<evidence type="ECO:0000259" key="2">
    <source>
        <dbReference type="Pfam" id="PF19404"/>
    </source>
</evidence>
<sequence length="1229" mass="138736">MKKEYLKLGLLAIVLNFAYAKSQTSPFTNSALEMSNIHENEGRASISVPIEKLGIKDYTLDINAYYDSKGVKVNFESGEIGQNWDLSYKGIITREIYDQADEKKIKVYRTVKYGFFDSGAAYPLCYDYLRKDQVGLLYNLPLVKSNVEKFFNTPNPAPGYTGSISPKFYYNDYSKLTVTDKQSDLFTAVIPGKEPFNFYFDLDGNIKLISNENYKIEYEVDNYSFFKKFILIDEQNVRFTFDSFETVKQDSENIINGNLSVQNYPLKGLTSFNPNFGNLPNCDPNDSAAQYYYDRVPVSWYLSKIENKYGEKIVYNYEPKKILSLQINTYDQEYYSDVYGYSAHINETPVVTSISNETSSLKFNYAEVRKDLLNFDNPNFTNVPRLSSISSFYGNVKKGTVAFDSNYILSNDSNGLALSDSQLAIYRRLFLRGILFLNVAEDKVKDKYDFEYNAPQTLPHRQSFKIDIWGYYRNNPTTGVTAPTTRPRIYYYYDSGLNNVDHNYVSFYKRNTYTGNEIATTSDDKTPVIGDLSIGLINKIKHQGGYTAYQYDSNYFTYYGIKREGPGARVKTVEINDGNTSSFTDYSYGENADGIGYIDSLPVFATIMKGWNGLGGYDRNNITKSANHFAEGTILYKVIRSSKRSSNNANGYIINRYSLFDTVNNSTINIGDFVYNSNKTDSYSLRCMAGNCDHLDATYELDVTSTPFLLPEADMSRVNGKLIKQEIFDNNNNIVESTEYTYQLKWNQLNRISMGGYRHVANSSSLDIGVFGGVQKYYSFNYDPKVIVTKSFFNNGSVQKTKTFTYNNERKVSEIKEQIATNITKTEFKYAYESTTTIGNALRAQNRLNEVAESTLTTDGGGIVKSRTQYNQFTFPTSSAANQNVILGVKQETSLDGNNYYGAEEVTKIGVNGNVIEKKHNGSVYETIIWGYKQSLPIAKIYGASYQQVMQSFNLDPNNVNSYLDLDIVKKSDLDIDGLSEATFVNALETFKNKTELKDFQVTTFTYDPLIGIKNSIQPSGTKELNVYDTNNRLEKVLDKDNNIIKEYNYNLNNTITKYFNEARGQYFYRNSSTCTAPTSVGGQYYYYVPAGKHYSYINQADADQKAQNDINVNGQTVANTSGPCGFVSCDFTPNYYANVNYSSIQQTALNHISMILTYSANPPSGMSYTGGGVSVGYIGAACRPSTIKYINSGNWKVTITPDGYVIVSANSGAPQPTSTVGFSVEYDK</sequence>
<accession>A0A7Y0A4Q9</accession>